<evidence type="ECO:0000256" key="1">
    <source>
        <dbReference type="ARBA" id="ARBA00022475"/>
    </source>
</evidence>
<sequence length="281" mass="31403">MFPVIYDFGVVRIFGFQFHFAIYSFGFMLVIAFYSCYYLLNHDLKRAGYDAKLASDIVFWAAVGGILGSKVYYLLENLDRVIDDPAGMILSGSGLVFLGGLLGGLLAVTLLLRKHKLPWLVFADLVAPLLILGSSIGRIGCFLVGDDYGLPSKLPWAVSFEQGLPPTTTQSFQVHYPWIDISDFPTGILTVHPTQIYETILAFGIFLYLWNKRTSITLPGSLFYLYLILYGTERFLTEFIRTNPKYVLSTFSGAQIISVMMVVIGAYFYIKPINSGAPEET</sequence>
<dbReference type="GO" id="GO:0008961">
    <property type="term" value="F:phosphatidylglycerol-prolipoprotein diacylglyceryl transferase activity"/>
    <property type="evidence" value="ECO:0007669"/>
    <property type="project" value="InterPro"/>
</dbReference>
<keyword evidence="3 6" id="KW-0812">Transmembrane</keyword>
<keyword evidence="1" id="KW-1003">Cell membrane</keyword>
<gene>
    <name evidence="7" type="ORF">METZ01_LOCUS19305</name>
</gene>
<dbReference type="InterPro" id="IPR001640">
    <property type="entry name" value="Lgt"/>
</dbReference>
<feature type="transmembrane region" description="Helical" evidence="6">
    <location>
        <begin position="246"/>
        <end position="270"/>
    </location>
</feature>
<feature type="transmembrane region" description="Helical" evidence="6">
    <location>
        <begin position="87"/>
        <end position="112"/>
    </location>
</feature>
<organism evidence="7">
    <name type="scientific">marine metagenome</name>
    <dbReference type="NCBI Taxonomy" id="408172"/>
    <lineage>
        <taxon>unclassified sequences</taxon>
        <taxon>metagenomes</taxon>
        <taxon>ecological metagenomes</taxon>
    </lineage>
</organism>
<evidence type="ECO:0000256" key="2">
    <source>
        <dbReference type="ARBA" id="ARBA00022679"/>
    </source>
</evidence>
<feature type="transmembrane region" description="Helical" evidence="6">
    <location>
        <begin position="194"/>
        <end position="210"/>
    </location>
</feature>
<feature type="transmembrane region" description="Helical" evidence="6">
    <location>
        <begin position="20"/>
        <end position="41"/>
    </location>
</feature>
<keyword evidence="4 6" id="KW-1133">Transmembrane helix</keyword>
<dbReference type="GO" id="GO:0042158">
    <property type="term" value="P:lipoprotein biosynthetic process"/>
    <property type="evidence" value="ECO:0007669"/>
    <property type="project" value="InterPro"/>
</dbReference>
<reference evidence="7" key="1">
    <citation type="submission" date="2018-05" db="EMBL/GenBank/DDBJ databases">
        <authorList>
            <person name="Lanie J.A."/>
            <person name="Ng W.-L."/>
            <person name="Kazmierczak K.M."/>
            <person name="Andrzejewski T.M."/>
            <person name="Davidsen T.M."/>
            <person name="Wayne K.J."/>
            <person name="Tettelin H."/>
            <person name="Glass J.I."/>
            <person name="Rusch D."/>
            <person name="Podicherti R."/>
            <person name="Tsui H.-C.T."/>
            <person name="Winkler M.E."/>
        </authorList>
    </citation>
    <scope>NUCLEOTIDE SEQUENCE</scope>
</reference>
<evidence type="ECO:0000256" key="6">
    <source>
        <dbReference type="SAM" id="Phobius"/>
    </source>
</evidence>
<dbReference type="GO" id="GO:0005886">
    <property type="term" value="C:plasma membrane"/>
    <property type="evidence" value="ECO:0007669"/>
    <property type="project" value="InterPro"/>
</dbReference>
<keyword evidence="5 6" id="KW-0472">Membrane</keyword>
<evidence type="ECO:0000313" key="7">
    <source>
        <dbReference type="EMBL" id="SUZ66451.1"/>
    </source>
</evidence>
<feature type="transmembrane region" description="Helical" evidence="6">
    <location>
        <begin position="53"/>
        <end position="75"/>
    </location>
</feature>
<dbReference type="PANTHER" id="PTHR30589:SF0">
    <property type="entry name" value="PHOSPHATIDYLGLYCEROL--PROLIPOPROTEIN DIACYLGLYCERYL TRANSFERASE"/>
    <property type="match status" value="1"/>
</dbReference>
<dbReference type="HAMAP" id="MF_01147">
    <property type="entry name" value="Lgt"/>
    <property type="match status" value="1"/>
</dbReference>
<keyword evidence="2" id="KW-0808">Transferase</keyword>
<accession>A0A381PHF2</accession>
<dbReference type="PANTHER" id="PTHR30589">
    <property type="entry name" value="PROLIPOPROTEIN DIACYLGLYCERYL TRANSFERASE"/>
    <property type="match status" value="1"/>
</dbReference>
<name>A0A381PHF2_9ZZZZ</name>
<evidence type="ECO:0000256" key="3">
    <source>
        <dbReference type="ARBA" id="ARBA00022692"/>
    </source>
</evidence>
<dbReference type="Pfam" id="PF01790">
    <property type="entry name" value="LGT"/>
    <property type="match status" value="1"/>
</dbReference>
<evidence type="ECO:0008006" key="8">
    <source>
        <dbReference type="Google" id="ProtNLM"/>
    </source>
</evidence>
<proteinExistence type="inferred from homology"/>
<evidence type="ECO:0000256" key="4">
    <source>
        <dbReference type="ARBA" id="ARBA00022989"/>
    </source>
</evidence>
<protein>
    <recommendedName>
        <fullName evidence="8">Prolipoprotein diacylglyceryl transferase</fullName>
    </recommendedName>
</protein>
<feature type="transmembrane region" description="Helical" evidence="6">
    <location>
        <begin position="119"/>
        <end position="145"/>
    </location>
</feature>
<dbReference type="AlphaFoldDB" id="A0A381PHF2"/>
<dbReference type="EMBL" id="UINC01000984">
    <property type="protein sequence ID" value="SUZ66451.1"/>
    <property type="molecule type" value="Genomic_DNA"/>
</dbReference>
<evidence type="ECO:0000256" key="5">
    <source>
        <dbReference type="ARBA" id="ARBA00023136"/>
    </source>
</evidence>